<evidence type="ECO:0000256" key="1">
    <source>
        <dbReference type="SAM" id="SignalP"/>
    </source>
</evidence>
<dbReference type="EMBL" id="JAQOWY010001233">
    <property type="protein sequence ID" value="KAK1837474.1"/>
    <property type="molecule type" value="Genomic_DNA"/>
</dbReference>
<comment type="caution">
    <text evidence="2">The sequence shown here is derived from an EMBL/GenBank/DDBJ whole genome shotgun (WGS) entry which is preliminary data.</text>
</comment>
<organism evidence="2 3">
    <name type="scientific">Colletotrichum chrysophilum</name>
    <dbReference type="NCBI Taxonomy" id="1836956"/>
    <lineage>
        <taxon>Eukaryota</taxon>
        <taxon>Fungi</taxon>
        <taxon>Dikarya</taxon>
        <taxon>Ascomycota</taxon>
        <taxon>Pezizomycotina</taxon>
        <taxon>Sordariomycetes</taxon>
        <taxon>Hypocreomycetidae</taxon>
        <taxon>Glomerellales</taxon>
        <taxon>Glomerellaceae</taxon>
        <taxon>Colletotrichum</taxon>
        <taxon>Colletotrichum gloeosporioides species complex</taxon>
    </lineage>
</organism>
<keyword evidence="1" id="KW-0732">Signal</keyword>
<proteinExistence type="predicted"/>
<reference evidence="2" key="1">
    <citation type="submission" date="2023-01" db="EMBL/GenBank/DDBJ databases">
        <title>Colletotrichum chrysophilum M932 genome sequence.</title>
        <authorList>
            <person name="Baroncelli R."/>
        </authorList>
    </citation>
    <scope>NUCLEOTIDE SEQUENCE</scope>
    <source>
        <strain evidence="2">M932</strain>
    </source>
</reference>
<feature type="signal peptide" evidence="1">
    <location>
        <begin position="1"/>
        <end position="24"/>
    </location>
</feature>
<evidence type="ECO:0000313" key="3">
    <source>
        <dbReference type="Proteomes" id="UP001243330"/>
    </source>
</evidence>
<evidence type="ECO:0000313" key="2">
    <source>
        <dbReference type="EMBL" id="KAK1837474.1"/>
    </source>
</evidence>
<gene>
    <name evidence="2" type="ORF">CCHR01_19903</name>
</gene>
<dbReference type="AlphaFoldDB" id="A0AAD8ZY65"/>
<feature type="chain" id="PRO_5041910083" evidence="1">
    <location>
        <begin position="25"/>
        <end position="68"/>
    </location>
</feature>
<protein>
    <submittedName>
        <fullName evidence="2">Uncharacterized protein</fullName>
    </submittedName>
</protein>
<dbReference type="Proteomes" id="UP001243330">
    <property type="component" value="Unassembled WGS sequence"/>
</dbReference>
<name>A0AAD8ZY65_9PEZI</name>
<accession>A0AAD8ZY65</accession>
<sequence>MGCEILQSSLVLLFLAVRPPPVSLAPAQRAASVVESVKYINTHTAHPPKGGLVRELFAWLDRFGRELV</sequence>
<keyword evidence="3" id="KW-1185">Reference proteome</keyword>